<accession>A0ABQ9YCY4</accession>
<dbReference type="Proteomes" id="UP001281761">
    <property type="component" value="Unassembled WGS sequence"/>
</dbReference>
<gene>
    <name evidence="1" type="ORF">BLNAU_3373</name>
</gene>
<evidence type="ECO:0000313" key="2">
    <source>
        <dbReference type="Proteomes" id="UP001281761"/>
    </source>
</evidence>
<reference evidence="1 2" key="1">
    <citation type="journal article" date="2022" name="bioRxiv">
        <title>Genomics of Preaxostyla Flagellates Illuminates Evolutionary Transitions and the Path Towards Mitochondrial Loss.</title>
        <authorList>
            <person name="Novak L.V.F."/>
            <person name="Treitli S.C."/>
            <person name="Pyrih J."/>
            <person name="Halakuc P."/>
            <person name="Pipaliya S.V."/>
            <person name="Vacek V."/>
            <person name="Brzon O."/>
            <person name="Soukal P."/>
            <person name="Eme L."/>
            <person name="Dacks J.B."/>
            <person name="Karnkowska A."/>
            <person name="Elias M."/>
            <person name="Hampl V."/>
        </authorList>
    </citation>
    <scope>NUCLEOTIDE SEQUENCE [LARGE SCALE GENOMIC DNA]</scope>
    <source>
        <strain evidence="1">NAU3</strain>
        <tissue evidence="1">Gut</tissue>
    </source>
</reference>
<proteinExistence type="predicted"/>
<name>A0ABQ9YCY4_9EUKA</name>
<comment type="caution">
    <text evidence="1">The sequence shown here is derived from an EMBL/GenBank/DDBJ whole genome shotgun (WGS) entry which is preliminary data.</text>
</comment>
<keyword evidence="2" id="KW-1185">Reference proteome</keyword>
<organism evidence="1 2">
    <name type="scientific">Blattamonas nauphoetae</name>
    <dbReference type="NCBI Taxonomy" id="2049346"/>
    <lineage>
        <taxon>Eukaryota</taxon>
        <taxon>Metamonada</taxon>
        <taxon>Preaxostyla</taxon>
        <taxon>Oxymonadida</taxon>
        <taxon>Blattamonas</taxon>
    </lineage>
</organism>
<dbReference type="EMBL" id="JARBJD010000015">
    <property type="protein sequence ID" value="KAK2961575.1"/>
    <property type="molecule type" value="Genomic_DNA"/>
</dbReference>
<sequence>MTSLDTNLNSSLDASCFDTSIFLNWSEDPLESAHDKVVVFRSLVATVKLQSALDASLETKAVKFLESVVPKYPNSADAFLGSFSLLVDDYSTDFLQSIVVLLSSTSHAITTAAMKVLNLLICRCSTEVRLALVKADLIPQIINTLRPYSISFEEAEDTHTKFMNILDWTLWLATPEDLAKLEIEDPDEQQAVRDTVLKQVLVPSEKYICLLCANRYSIIDGGHTESFMDLLNKLLEISPSYRPTMQFILHLPVVMTIPSYVTFFETENQILCECNEKGGEQRQMWNKILRILRMEGIEDVVDRCPQTPTLLSTVDDEIRWDGNLETETILQMGTSKETSHNLG</sequence>
<protein>
    <submittedName>
        <fullName evidence="1">Uncharacterized protein</fullName>
    </submittedName>
</protein>
<evidence type="ECO:0000313" key="1">
    <source>
        <dbReference type="EMBL" id="KAK2961575.1"/>
    </source>
</evidence>